<dbReference type="Proteomes" id="UP001165960">
    <property type="component" value="Unassembled WGS sequence"/>
</dbReference>
<dbReference type="EMBL" id="QTSX02003063">
    <property type="protein sequence ID" value="KAJ9072041.1"/>
    <property type="molecule type" value="Genomic_DNA"/>
</dbReference>
<keyword evidence="2" id="KW-1185">Reference proteome</keyword>
<name>A0ACC2TCA0_9FUNG</name>
<organism evidence="1 2">
    <name type="scientific">Entomophthora muscae</name>
    <dbReference type="NCBI Taxonomy" id="34485"/>
    <lineage>
        <taxon>Eukaryota</taxon>
        <taxon>Fungi</taxon>
        <taxon>Fungi incertae sedis</taxon>
        <taxon>Zoopagomycota</taxon>
        <taxon>Entomophthoromycotina</taxon>
        <taxon>Entomophthoromycetes</taxon>
        <taxon>Entomophthorales</taxon>
        <taxon>Entomophthoraceae</taxon>
        <taxon>Entomophthora</taxon>
    </lineage>
</organism>
<proteinExistence type="predicted"/>
<evidence type="ECO:0000313" key="2">
    <source>
        <dbReference type="Proteomes" id="UP001165960"/>
    </source>
</evidence>
<gene>
    <name evidence="1" type="ORF">DSO57_1031257</name>
</gene>
<protein>
    <submittedName>
        <fullName evidence="1">Uncharacterized protein</fullName>
    </submittedName>
</protein>
<accession>A0ACC2TCA0</accession>
<reference evidence="1" key="1">
    <citation type="submission" date="2022-04" db="EMBL/GenBank/DDBJ databases">
        <title>Genome of the entomopathogenic fungus Entomophthora muscae.</title>
        <authorList>
            <person name="Elya C."/>
            <person name="Lovett B.R."/>
            <person name="Lee E."/>
            <person name="Macias A.M."/>
            <person name="Hajek A.E."/>
            <person name="De Bivort B.L."/>
            <person name="Kasson M.T."/>
            <person name="De Fine Licht H.H."/>
            <person name="Stajich J.E."/>
        </authorList>
    </citation>
    <scope>NUCLEOTIDE SEQUENCE</scope>
    <source>
        <strain evidence="1">Berkeley</strain>
    </source>
</reference>
<comment type="caution">
    <text evidence="1">The sequence shown here is derived from an EMBL/GenBank/DDBJ whole genome shotgun (WGS) entry which is preliminary data.</text>
</comment>
<evidence type="ECO:0000313" key="1">
    <source>
        <dbReference type="EMBL" id="KAJ9072041.1"/>
    </source>
</evidence>
<sequence length="144" mass="15925">MNLVPDAISQRKDLKDNNTQNHDHNNQSVLTASQFLSSIIEILAHTSLDHEIMEAQMHSKFQTDLEGMLRSLPKTNTINNQGITYVKGALVVPKGGLQTKAILHMHEGPLSGHGGLLKTLKLSWAPILVAGNEERHQDLHLQLS</sequence>